<dbReference type="RefSeq" id="WP_141628602.1">
    <property type="nucleotide sequence ID" value="NZ_JADPQA010000010.1"/>
</dbReference>
<comment type="caution">
    <text evidence="1">The sequence shown here is derived from an EMBL/GenBank/DDBJ whole genome shotgun (WGS) entry which is preliminary data.</text>
</comment>
<proteinExistence type="predicted"/>
<name>A0A540R967_9CORY</name>
<evidence type="ECO:0000313" key="2">
    <source>
        <dbReference type="Proteomes" id="UP000318080"/>
    </source>
</evidence>
<sequence>MNTFTLDPEVTRSLARDLDQQSLPQPLALPSLPGGCLSDFCSALTAAFHNVAARDEMMRSDLAHLAEVAVVTTHAALTVDSDGAAAFANENVAPRPGTEG</sequence>
<reference evidence="1 2" key="1">
    <citation type="submission" date="2019-06" db="EMBL/GenBank/DDBJ databases">
        <title>Draft genome of C. phoceense Strain 272.</title>
        <authorList>
            <person name="Pacheco L.G.C."/>
            <person name="Barberis C.M."/>
            <person name="Almuzara M.N."/>
            <person name="Traglia G.M."/>
            <person name="Santos C.S."/>
            <person name="Rocha D.J.P.G."/>
            <person name="Aguiar E.R.G.R."/>
            <person name="Vay C.A."/>
        </authorList>
    </citation>
    <scope>NUCLEOTIDE SEQUENCE [LARGE SCALE GENOMIC DNA]</scope>
    <source>
        <strain evidence="1 2">272</strain>
    </source>
</reference>
<accession>A0A540R967</accession>
<dbReference type="AlphaFoldDB" id="A0A540R967"/>
<organism evidence="1 2">
    <name type="scientific">Corynebacterium phoceense</name>
    <dbReference type="NCBI Taxonomy" id="1686286"/>
    <lineage>
        <taxon>Bacteria</taxon>
        <taxon>Bacillati</taxon>
        <taxon>Actinomycetota</taxon>
        <taxon>Actinomycetes</taxon>
        <taxon>Mycobacteriales</taxon>
        <taxon>Corynebacteriaceae</taxon>
        <taxon>Corynebacterium</taxon>
    </lineage>
</organism>
<protein>
    <submittedName>
        <fullName evidence="1">Transducer protein Htr23</fullName>
    </submittedName>
</protein>
<dbReference type="GeneID" id="79853932"/>
<dbReference type="Proteomes" id="UP000318080">
    <property type="component" value="Unassembled WGS sequence"/>
</dbReference>
<evidence type="ECO:0000313" key="1">
    <source>
        <dbReference type="EMBL" id="TQE44137.1"/>
    </source>
</evidence>
<gene>
    <name evidence="1" type="ORF">EJK80_03125</name>
</gene>
<dbReference type="EMBL" id="VHIR01000003">
    <property type="protein sequence ID" value="TQE44137.1"/>
    <property type="molecule type" value="Genomic_DNA"/>
</dbReference>
<dbReference type="STRING" id="1686286.GCA_900092335_01257"/>
<keyword evidence="2" id="KW-1185">Reference proteome</keyword>